<feature type="compositionally biased region" description="Low complexity" evidence="1">
    <location>
        <begin position="31"/>
        <end position="53"/>
    </location>
</feature>
<evidence type="ECO:0000256" key="1">
    <source>
        <dbReference type="SAM" id="MobiDB-lite"/>
    </source>
</evidence>
<evidence type="ECO:0008006" key="5">
    <source>
        <dbReference type="Google" id="ProtNLM"/>
    </source>
</evidence>
<feature type="chain" id="PRO_5038734354" description="Lipoprotein" evidence="2">
    <location>
        <begin position="24"/>
        <end position="183"/>
    </location>
</feature>
<accession>A0A7X0HCT8</accession>
<dbReference type="Proteomes" id="UP000540423">
    <property type="component" value="Unassembled WGS sequence"/>
</dbReference>
<comment type="caution">
    <text evidence="3">The sequence shown here is derived from an EMBL/GenBank/DDBJ whole genome shotgun (WGS) entry which is preliminary data.</text>
</comment>
<reference evidence="3 4" key="1">
    <citation type="submission" date="2020-08" db="EMBL/GenBank/DDBJ databases">
        <title>Genomic Encyclopedia of Type Strains, Phase IV (KMG-IV): sequencing the most valuable type-strain genomes for metagenomic binning, comparative biology and taxonomic classification.</title>
        <authorList>
            <person name="Goeker M."/>
        </authorList>
    </citation>
    <scope>NUCLEOTIDE SEQUENCE [LARGE SCALE GENOMIC DNA]</scope>
    <source>
        <strain evidence="3 4">DSM 40141</strain>
    </source>
</reference>
<feature type="signal peptide" evidence="2">
    <location>
        <begin position="1"/>
        <end position="23"/>
    </location>
</feature>
<gene>
    <name evidence="3" type="ORF">HNQ79_001655</name>
</gene>
<sequence>MLIATVRRAAVLGAALAALTVSCGPTSSPEGSATAAPSADAATAAPSDAGSPSEVPSAGGDRAAGEGAVPDTGAEAAVTPGPERVRDAFAGLQATLNDSCETPGGCGYFLGRVNEELMGLKASMKADPKGPGHFSEPLAWIKALDAKLGTDRGTANLTKHKTSLLGTRDKINTWMQGHPDDYR</sequence>
<feature type="region of interest" description="Disordered" evidence="1">
    <location>
        <begin position="23"/>
        <end position="80"/>
    </location>
</feature>
<name>A0A7X0HCT8_9ACTN</name>
<keyword evidence="2" id="KW-0732">Signal</keyword>
<dbReference type="EMBL" id="JACHEM010000003">
    <property type="protein sequence ID" value="MBB6435204.1"/>
    <property type="molecule type" value="Genomic_DNA"/>
</dbReference>
<evidence type="ECO:0000313" key="4">
    <source>
        <dbReference type="Proteomes" id="UP000540423"/>
    </source>
</evidence>
<protein>
    <recommendedName>
        <fullName evidence="5">Lipoprotein</fullName>
    </recommendedName>
</protein>
<dbReference type="AlphaFoldDB" id="A0A7X0HCT8"/>
<keyword evidence="4" id="KW-1185">Reference proteome</keyword>
<evidence type="ECO:0000313" key="3">
    <source>
        <dbReference type="EMBL" id="MBB6435204.1"/>
    </source>
</evidence>
<evidence type="ECO:0000256" key="2">
    <source>
        <dbReference type="SAM" id="SignalP"/>
    </source>
</evidence>
<dbReference type="PROSITE" id="PS51257">
    <property type="entry name" value="PROKAR_LIPOPROTEIN"/>
    <property type="match status" value="1"/>
</dbReference>
<dbReference type="RefSeq" id="WP_185028483.1">
    <property type="nucleotide sequence ID" value="NZ_BNBN01000004.1"/>
</dbReference>
<proteinExistence type="predicted"/>
<organism evidence="3 4">
    <name type="scientific">Streptomyces candidus</name>
    <dbReference type="NCBI Taxonomy" id="67283"/>
    <lineage>
        <taxon>Bacteria</taxon>
        <taxon>Bacillati</taxon>
        <taxon>Actinomycetota</taxon>
        <taxon>Actinomycetes</taxon>
        <taxon>Kitasatosporales</taxon>
        <taxon>Streptomycetaceae</taxon>
        <taxon>Streptomyces</taxon>
    </lineage>
</organism>